<keyword evidence="8" id="KW-1185">Reference proteome</keyword>
<feature type="region of interest" description="Disordered" evidence="5">
    <location>
        <begin position="1"/>
        <end position="29"/>
    </location>
</feature>
<dbReference type="RefSeq" id="XP_007773049.1">
    <property type="nucleotide sequence ID" value="XM_007774859.1"/>
</dbReference>
<evidence type="ECO:0000313" key="7">
    <source>
        <dbReference type="EMBL" id="EIW76666.1"/>
    </source>
</evidence>
<dbReference type="Proteomes" id="UP000053558">
    <property type="component" value="Unassembled WGS sequence"/>
</dbReference>
<feature type="compositionally biased region" description="Basic and acidic residues" evidence="5">
    <location>
        <begin position="1"/>
        <end position="10"/>
    </location>
</feature>
<organism evidence="7 8">
    <name type="scientific">Coniophora puteana (strain RWD-64-598)</name>
    <name type="common">Brown rot fungus</name>
    <dbReference type="NCBI Taxonomy" id="741705"/>
    <lineage>
        <taxon>Eukaryota</taxon>
        <taxon>Fungi</taxon>
        <taxon>Dikarya</taxon>
        <taxon>Basidiomycota</taxon>
        <taxon>Agaricomycotina</taxon>
        <taxon>Agaricomycetes</taxon>
        <taxon>Agaricomycetidae</taxon>
        <taxon>Boletales</taxon>
        <taxon>Coniophorineae</taxon>
        <taxon>Coniophoraceae</taxon>
        <taxon>Coniophora</taxon>
    </lineage>
</organism>
<comment type="subcellular location">
    <subcellularLocation>
        <location evidence="1">Membrane</location>
        <topology evidence="1">Multi-pass membrane protein</topology>
    </subcellularLocation>
</comment>
<evidence type="ECO:0000256" key="3">
    <source>
        <dbReference type="ARBA" id="ARBA00022989"/>
    </source>
</evidence>
<dbReference type="AlphaFoldDB" id="A0A5M3MCB3"/>
<comment type="caution">
    <text evidence="7">The sequence shown here is derived from an EMBL/GenBank/DDBJ whole genome shotgun (WGS) entry which is preliminary data.</text>
</comment>
<dbReference type="PANTHER" id="PTHR23507:SF1">
    <property type="entry name" value="FI18259P1-RELATED"/>
    <property type="match status" value="1"/>
</dbReference>
<evidence type="ECO:0000313" key="8">
    <source>
        <dbReference type="Proteomes" id="UP000053558"/>
    </source>
</evidence>
<feature type="compositionally biased region" description="Low complexity" evidence="5">
    <location>
        <begin position="420"/>
        <end position="432"/>
    </location>
</feature>
<feature type="compositionally biased region" description="Basic residues" evidence="5">
    <location>
        <begin position="17"/>
        <end position="26"/>
    </location>
</feature>
<dbReference type="KEGG" id="cput:CONPUDRAFT_139405"/>
<dbReference type="OrthoDB" id="3026777at2759"/>
<feature type="transmembrane region" description="Helical" evidence="6">
    <location>
        <begin position="98"/>
        <end position="120"/>
    </location>
</feature>
<feature type="transmembrane region" description="Helical" evidence="6">
    <location>
        <begin position="325"/>
        <end position="350"/>
    </location>
</feature>
<feature type="transmembrane region" description="Helical" evidence="6">
    <location>
        <begin position="228"/>
        <end position="248"/>
    </location>
</feature>
<dbReference type="InterPro" id="IPR036259">
    <property type="entry name" value="MFS_trans_sf"/>
</dbReference>
<keyword evidence="3 6" id="KW-1133">Transmembrane helix</keyword>
<feature type="transmembrane region" description="Helical" evidence="6">
    <location>
        <begin position="548"/>
        <end position="566"/>
    </location>
</feature>
<dbReference type="GO" id="GO:0016020">
    <property type="term" value="C:membrane"/>
    <property type="evidence" value="ECO:0007669"/>
    <property type="project" value="UniProtKB-SubCell"/>
</dbReference>
<feature type="transmembrane region" description="Helical" evidence="6">
    <location>
        <begin position="514"/>
        <end position="536"/>
    </location>
</feature>
<dbReference type="SUPFAM" id="SSF103473">
    <property type="entry name" value="MFS general substrate transporter"/>
    <property type="match status" value="2"/>
</dbReference>
<feature type="transmembrane region" description="Helical" evidence="6">
    <location>
        <begin position="159"/>
        <end position="185"/>
    </location>
</feature>
<feature type="transmembrane region" description="Helical" evidence="6">
    <location>
        <begin position="197"/>
        <end position="222"/>
    </location>
</feature>
<evidence type="ECO:0000256" key="1">
    <source>
        <dbReference type="ARBA" id="ARBA00004141"/>
    </source>
</evidence>
<evidence type="ECO:0000256" key="5">
    <source>
        <dbReference type="SAM" id="MobiDB-lite"/>
    </source>
</evidence>
<protein>
    <submittedName>
        <fullName evidence="7">MFS general substrate transporter</fullName>
    </submittedName>
</protein>
<dbReference type="Gene3D" id="1.20.1250.20">
    <property type="entry name" value="MFS general substrate transporter like domains"/>
    <property type="match status" value="2"/>
</dbReference>
<evidence type="ECO:0000256" key="6">
    <source>
        <dbReference type="SAM" id="Phobius"/>
    </source>
</evidence>
<keyword evidence="2 6" id="KW-0812">Transmembrane</keyword>
<dbReference type="Pfam" id="PF07690">
    <property type="entry name" value="MFS_1"/>
    <property type="match status" value="1"/>
</dbReference>
<evidence type="ECO:0000256" key="2">
    <source>
        <dbReference type="ARBA" id="ARBA00022692"/>
    </source>
</evidence>
<feature type="transmembrane region" description="Helical" evidence="6">
    <location>
        <begin position="132"/>
        <end position="153"/>
    </location>
</feature>
<dbReference type="PANTHER" id="PTHR23507">
    <property type="entry name" value="ZGC:174356"/>
    <property type="match status" value="1"/>
</dbReference>
<feature type="region of interest" description="Disordered" evidence="5">
    <location>
        <begin position="419"/>
        <end position="447"/>
    </location>
</feature>
<gene>
    <name evidence="7" type="ORF">CONPUDRAFT_139405</name>
</gene>
<reference evidence="8" key="1">
    <citation type="journal article" date="2012" name="Science">
        <title>The Paleozoic origin of enzymatic lignin decomposition reconstructed from 31 fungal genomes.</title>
        <authorList>
            <person name="Floudas D."/>
            <person name="Binder M."/>
            <person name="Riley R."/>
            <person name="Barry K."/>
            <person name="Blanchette R.A."/>
            <person name="Henrissat B."/>
            <person name="Martinez A.T."/>
            <person name="Otillar R."/>
            <person name="Spatafora J.W."/>
            <person name="Yadav J.S."/>
            <person name="Aerts A."/>
            <person name="Benoit I."/>
            <person name="Boyd A."/>
            <person name="Carlson A."/>
            <person name="Copeland A."/>
            <person name="Coutinho P.M."/>
            <person name="de Vries R.P."/>
            <person name="Ferreira P."/>
            <person name="Findley K."/>
            <person name="Foster B."/>
            <person name="Gaskell J."/>
            <person name="Glotzer D."/>
            <person name="Gorecki P."/>
            <person name="Heitman J."/>
            <person name="Hesse C."/>
            <person name="Hori C."/>
            <person name="Igarashi K."/>
            <person name="Jurgens J.A."/>
            <person name="Kallen N."/>
            <person name="Kersten P."/>
            <person name="Kohler A."/>
            <person name="Kuees U."/>
            <person name="Kumar T.K.A."/>
            <person name="Kuo A."/>
            <person name="LaButti K."/>
            <person name="Larrondo L.F."/>
            <person name="Lindquist E."/>
            <person name="Ling A."/>
            <person name="Lombard V."/>
            <person name="Lucas S."/>
            <person name="Lundell T."/>
            <person name="Martin R."/>
            <person name="McLaughlin D.J."/>
            <person name="Morgenstern I."/>
            <person name="Morin E."/>
            <person name="Murat C."/>
            <person name="Nagy L.G."/>
            <person name="Nolan M."/>
            <person name="Ohm R.A."/>
            <person name="Patyshakuliyeva A."/>
            <person name="Rokas A."/>
            <person name="Ruiz-Duenas F.J."/>
            <person name="Sabat G."/>
            <person name="Salamov A."/>
            <person name="Samejima M."/>
            <person name="Schmutz J."/>
            <person name="Slot J.C."/>
            <person name="St John F."/>
            <person name="Stenlid J."/>
            <person name="Sun H."/>
            <person name="Sun S."/>
            <person name="Syed K."/>
            <person name="Tsang A."/>
            <person name="Wiebenga A."/>
            <person name="Young D."/>
            <person name="Pisabarro A."/>
            <person name="Eastwood D.C."/>
            <person name="Martin F."/>
            <person name="Cullen D."/>
            <person name="Grigoriev I.V."/>
            <person name="Hibbett D.S."/>
        </authorList>
    </citation>
    <scope>NUCLEOTIDE SEQUENCE [LARGE SCALE GENOMIC DNA]</scope>
    <source>
        <strain evidence="8">RWD-64-598 SS2</strain>
    </source>
</reference>
<keyword evidence="4 6" id="KW-0472">Membrane</keyword>
<dbReference type="GeneID" id="19201340"/>
<feature type="transmembrane region" description="Helical" evidence="6">
    <location>
        <begin position="362"/>
        <end position="387"/>
    </location>
</feature>
<dbReference type="InterPro" id="IPR011701">
    <property type="entry name" value="MFS"/>
</dbReference>
<name>A0A5M3MCB3_CONPW</name>
<accession>A0A5M3MCB3</accession>
<sequence>MSLDRTRSTERTPLVSRTRHGRRSRSVSKERALSPIARILPVAIAWRLASMLPITTTLDIVQKIVCAYWLVRNDPDQIPSGGTLPEELCKNPDISRDLSAVITVLGLLDGICAMLGYSAVSFASQRIGRKPVILALLGIGALGNACIVLVRFLPDNLAAVALILWVLFQSLTNPLVIGYVANMYVIDQVAAETRMSALSTLQGGVTVGAAISMTAGGLITTLSHHNDYVFIIALVILISSAGYVTLFVPESFTVDRRAELARERELARLASSSAALSAPAGDHTLKTHAKAIGHIIGAPIVAVMQPLGQLKPTRDPQTGRKNWRLVLCAAYAFVEIVGEGYASTALILYLTSRYHYTPAQNGYALTTLLISAAVVLTVVIPLLLTYLRPFYARRHASTHTSTSSSDAVATTRIVNAPRYGSTTTEESAGTSAPANANSTEGDDDTVSATSDRLDVHLSIVSVFIDALSYVAFSIANSLAGHLVAIAAIGFGAGRGPAFRSLVVATVDPLKSGEALAAVEMVASVGTFVSTVVLGSISTATISTAPETVFYVHSGIVTLAASILLLVRDRDRWVTPPEEEERQ</sequence>
<dbReference type="GO" id="GO:0022857">
    <property type="term" value="F:transmembrane transporter activity"/>
    <property type="evidence" value="ECO:0007669"/>
    <property type="project" value="InterPro"/>
</dbReference>
<evidence type="ECO:0000256" key="4">
    <source>
        <dbReference type="ARBA" id="ARBA00023136"/>
    </source>
</evidence>
<proteinExistence type="predicted"/>
<dbReference type="OMA" id="QRWHIYL"/>
<dbReference type="EMBL" id="JH711585">
    <property type="protein sequence ID" value="EIW76666.1"/>
    <property type="molecule type" value="Genomic_DNA"/>
</dbReference>